<reference evidence="9" key="1">
    <citation type="submission" date="2017-02" db="UniProtKB">
        <authorList>
            <consortium name="WormBaseParasite"/>
        </authorList>
    </citation>
    <scope>IDENTIFICATION</scope>
</reference>
<dbReference type="PANTHER" id="PTHR10231">
    <property type="entry name" value="NUCLEOTIDE-SUGAR TRANSMEMBRANE TRANSPORTER"/>
    <property type="match status" value="1"/>
</dbReference>
<evidence type="ECO:0000313" key="9">
    <source>
        <dbReference type="WBParaSite" id="ASIM_0000270501-mRNA-1"/>
    </source>
</evidence>
<comment type="subcellular location">
    <subcellularLocation>
        <location evidence="1">Membrane</location>
        <topology evidence="1">Multi-pass membrane protein</topology>
    </subcellularLocation>
</comment>
<feature type="transmembrane region" description="Helical" evidence="6">
    <location>
        <begin position="34"/>
        <end position="55"/>
    </location>
</feature>
<keyword evidence="4 6" id="KW-1133">Transmembrane helix</keyword>
<evidence type="ECO:0000256" key="5">
    <source>
        <dbReference type="ARBA" id="ARBA00023136"/>
    </source>
</evidence>
<feature type="transmembrane region" description="Helical" evidence="6">
    <location>
        <begin position="75"/>
        <end position="94"/>
    </location>
</feature>
<dbReference type="Pfam" id="PF04142">
    <property type="entry name" value="Nuc_sug_transp"/>
    <property type="match status" value="1"/>
</dbReference>
<proteinExistence type="predicted"/>
<keyword evidence="2" id="KW-0762">Sugar transport</keyword>
<evidence type="ECO:0000256" key="4">
    <source>
        <dbReference type="ARBA" id="ARBA00022989"/>
    </source>
</evidence>
<evidence type="ECO:0000256" key="6">
    <source>
        <dbReference type="SAM" id="Phobius"/>
    </source>
</evidence>
<dbReference type="WBParaSite" id="ASIM_0000270501-mRNA-1">
    <property type="protein sequence ID" value="ASIM_0000270501-mRNA-1"/>
    <property type="gene ID" value="ASIM_0000270501"/>
</dbReference>
<evidence type="ECO:0000313" key="8">
    <source>
        <dbReference type="Proteomes" id="UP000267096"/>
    </source>
</evidence>
<keyword evidence="2" id="KW-0813">Transport</keyword>
<sequence length="176" mass="19536">MIDSEASRHLVQCRRTLITGVYLEKMLKQSDVNIWMQNIRLSLISIPISAVSVLLNDHNRIAEGNTFRGFDTLVWILTFTNSLGGLLISIVIKYADNILKAYAQSAAIIGAAIGSWILFDFVPNLMFTLGAGTVLLSVYIYSAYPFNGYERQIHVHSSIPKKNIEGNVESRSANNG</sequence>
<keyword evidence="8" id="KW-1185">Reference proteome</keyword>
<keyword evidence="5 6" id="KW-0472">Membrane</keyword>
<evidence type="ECO:0000256" key="3">
    <source>
        <dbReference type="ARBA" id="ARBA00022692"/>
    </source>
</evidence>
<dbReference type="Proteomes" id="UP000267096">
    <property type="component" value="Unassembled WGS sequence"/>
</dbReference>
<name>A0A0M3J575_ANISI</name>
<evidence type="ECO:0000256" key="1">
    <source>
        <dbReference type="ARBA" id="ARBA00004141"/>
    </source>
</evidence>
<protein>
    <submittedName>
        <fullName evidence="9">UDP-N-acetylglucosamine/UDP-glucose/GDP-mannose transporter</fullName>
    </submittedName>
</protein>
<dbReference type="GO" id="GO:0015165">
    <property type="term" value="F:pyrimidine nucleotide-sugar transmembrane transporter activity"/>
    <property type="evidence" value="ECO:0007669"/>
    <property type="project" value="InterPro"/>
</dbReference>
<dbReference type="EMBL" id="UYRR01003485">
    <property type="protein sequence ID" value="VDK20151.1"/>
    <property type="molecule type" value="Genomic_DNA"/>
</dbReference>
<dbReference type="AlphaFoldDB" id="A0A0M3J575"/>
<dbReference type="OrthoDB" id="408493at2759"/>
<accession>A0A0M3J575</accession>
<organism evidence="9">
    <name type="scientific">Anisakis simplex</name>
    <name type="common">Herring worm</name>
    <dbReference type="NCBI Taxonomy" id="6269"/>
    <lineage>
        <taxon>Eukaryota</taxon>
        <taxon>Metazoa</taxon>
        <taxon>Ecdysozoa</taxon>
        <taxon>Nematoda</taxon>
        <taxon>Chromadorea</taxon>
        <taxon>Rhabditida</taxon>
        <taxon>Spirurina</taxon>
        <taxon>Ascaridomorpha</taxon>
        <taxon>Ascaridoidea</taxon>
        <taxon>Anisakidae</taxon>
        <taxon>Anisakis</taxon>
        <taxon>Anisakis simplex complex</taxon>
    </lineage>
</organism>
<feature type="transmembrane region" description="Helical" evidence="6">
    <location>
        <begin position="125"/>
        <end position="144"/>
    </location>
</feature>
<dbReference type="NCBIfam" id="TIGR00803">
    <property type="entry name" value="nst"/>
    <property type="match status" value="1"/>
</dbReference>
<keyword evidence="3 6" id="KW-0812">Transmembrane</keyword>
<reference evidence="7 8" key="2">
    <citation type="submission" date="2018-11" db="EMBL/GenBank/DDBJ databases">
        <authorList>
            <consortium name="Pathogen Informatics"/>
        </authorList>
    </citation>
    <scope>NUCLEOTIDE SEQUENCE [LARGE SCALE GENOMIC DNA]</scope>
</reference>
<feature type="transmembrane region" description="Helical" evidence="6">
    <location>
        <begin position="101"/>
        <end position="119"/>
    </location>
</feature>
<dbReference type="GO" id="GO:0000139">
    <property type="term" value="C:Golgi membrane"/>
    <property type="evidence" value="ECO:0007669"/>
    <property type="project" value="InterPro"/>
</dbReference>
<evidence type="ECO:0000313" key="7">
    <source>
        <dbReference type="EMBL" id="VDK20151.1"/>
    </source>
</evidence>
<evidence type="ECO:0000256" key="2">
    <source>
        <dbReference type="ARBA" id="ARBA00022597"/>
    </source>
</evidence>
<gene>
    <name evidence="7" type="ORF">ASIM_LOCUS2558</name>
</gene>
<dbReference type="InterPro" id="IPR007271">
    <property type="entry name" value="Nuc_sug_transpt"/>
</dbReference>